<reference evidence="5 6" key="1">
    <citation type="submission" date="2024-05" db="EMBL/GenBank/DDBJ databases">
        <title>Genome Sequence and Characterization of the New Strain Purple Sulfur Bacterium of Genus Thioalkalicoccus.</title>
        <authorList>
            <person name="Bryantseva I.A."/>
            <person name="Kyndt J.A."/>
            <person name="Imhoff J.F."/>
        </authorList>
    </citation>
    <scope>NUCLEOTIDE SEQUENCE [LARGE SCALE GENOMIC DNA]</scope>
    <source>
        <strain evidence="5 6">Um2</strain>
    </source>
</reference>
<dbReference type="InterPro" id="IPR002698">
    <property type="entry name" value="FTHF_cligase"/>
</dbReference>
<keyword evidence="4" id="KW-0460">Magnesium</keyword>
<dbReference type="Pfam" id="PF01812">
    <property type="entry name" value="5-FTHF_cyc-lig"/>
    <property type="match status" value="1"/>
</dbReference>
<comment type="similarity">
    <text evidence="1 4">Belongs to the 5-formyltetrahydrofolate cyclo-ligase family.</text>
</comment>
<comment type="cofactor">
    <cofactor evidence="4">
        <name>Mg(2+)</name>
        <dbReference type="ChEBI" id="CHEBI:18420"/>
    </cofactor>
</comment>
<dbReference type="SUPFAM" id="SSF100950">
    <property type="entry name" value="NagB/RpiA/CoA transferase-like"/>
    <property type="match status" value="1"/>
</dbReference>
<protein>
    <recommendedName>
        <fullName evidence="4">5-formyltetrahydrofolate cyclo-ligase</fullName>
        <ecNumber evidence="4">6.3.3.2</ecNumber>
    </recommendedName>
</protein>
<comment type="caution">
    <text evidence="5">The sequence shown here is derived from an EMBL/GenBank/DDBJ whole genome shotgun (WGS) entry which is preliminary data.</text>
</comment>
<gene>
    <name evidence="5" type="ORF">ABC977_08960</name>
</gene>
<keyword evidence="3 4" id="KW-0067">ATP-binding</keyword>
<evidence type="ECO:0000256" key="3">
    <source>
        <dbReference type="ARBA" id="ARBA00022840"/>
    </source>
</evidence>
<keyword evidence="6" id="KW-1185">Reference proteome</keyword>
<dbReference type="EMBL" id="JBDKXB010000009">
    <property type="protein sequence ID" value="MEY6432532.1"/>
    <property type="molecule type" value="Genomic_DNA"/>
</dbReference>
<dbReference type="EC" id="6.3.3.2" evidence="4"/>
<dbReference type="Proteomes" id="UP001564408">
    <property type="component" value="Unassembled WGS sequence"/>
</dbReference>
<organism evidence="5 6">
    <name type="scientific">Thioalkalicoccus limnaeus</name>
    <dbReference type="NCBI Taxonomy" id="120681"/>
    <lineage>
        <taxon>Bacteria</taxon>
        <taxon>Pseudomonadati</taxon>
        <taxon>Pseudomonadota</taxon>
        <taxon>Gammaproteobacteria</taxon>
        <taxon>Chromatiales</taxon>
        <taxon>Chromatiaceae</taxon>
        <taxon>Thioalkalicoccus</taxon>
    </lineage>
</organism>
<dbReference type="GO" id="GO:0030272">
    <property type="term" value="F:5-formyltetrahydrofolate cyclo-ligase activity"/>
    <property type="evidence" value="ECO:0007669"/>
    <property type="project" value="UniProtKB-EC"/>
</dbReference>
<dbReference type="InterPro" id="IPR024185">
    <property type="entry name" value="FTHF_cligase-like_sf"/>
</dbReference>
<sequence>MPSSRLRRALRNARQALTRSEQRDHARRLARHLTKSVRFRRARRVALYWPADGEIDPRLLIDRDRGRQWFLPVLRRYPRKTLFFARWRPGEPLVPNRFGIPEPKRQGCRRRMALSLDLILVPLVGFDDEGQRLGMGGGFYDRTLARLRRCRHWRRPCLIGAAHACQRVTRLRSRPWDVRLAAVMTEEGPRGRDRI</sequence>
<keyword evidence="5" id="KW-0436">Ligase</keyword>
<evidence type="ECO:0000256" key="2">
    <source>
        <dbReference type="ARBA" id="ARBA00022741"/>
    </source>
</evidence>
<accession>A0ABV4BE05</accession>
<proteinExistence type="inferred from homology"/>
<dbReference type="PANTHER" id="PTHR23407:SF1">
    <property type="entry name" value="5-FORMYLTETRAHYDROFOLATE CYCLO-LIGASE"/>
    <property type="match status" value="1"/>
</dbReference>
<evidence type="ECO:0000256" key="4">
    <source>
        <dbReference type="RuleBase" id="RU361279"/>
    </source>
</evidence>
<evidence type="ECO:0000313" key="5">
    <source>
        <dbReference type="EMBL" id="MEY6432532.1"/>
    </source>
</evidence>
<evidence type="ECO:0000256" key="1">
    <source>
        <dbReference type="ARBA" id="ARBA00010638"/>
    </source>
</evidence>
<dbReference type="PIRSF" id="PIRSF006806">
    <property type="entry name" value="FTHF_cligase"/>
    <property type="match status" value="1"/>
</dbReference>
<comment type="catalytic activity">
    <reaction evidence="4">
        <text>(6S)-5-formyl-5,6,7,8-tetrahydrofolate + ATP = (6R)-5,10-methenyltetrahydrofolate + ADP + phosphate</text>
        <dbReference type="Rhea" id="RHEA:10488"/>
        <dbReference type="ChEBI" id="CHEBI:30616"/>
        <dbReference type="ChEBI" id="CHEBI:43474"/>
        <dbReference type="ChEBI" id="CHEBI:57455"/>
        <dbReference type="ChEBI" id="CHEBI:57457"/>
        <dbReference type="ChEBI" id="CHEBI:456216"/>
        <dbReference type="EC" id="6.3.3.2"/>
    </reaction>
</comment>
<keyword evidence="4" id="KW-0479">Metal-binding</keyword>
<dbReference type="InterPro" id="IPR037171">
    <property type="entry name" value="NagB/RpiA_transferase-like"/>
</dbReference>
<dbReference type="Gene3D" id="3.40.50.10420">
    <property type="entry name" value="NagB/RpiA/CoA transferase-like"/>
    <property type="match status" value="1"/>
</dbReference>
<keyword evidence="2 4" id="KW-0547">Nucleotide-binding</keyword>
<dbReference type="NCBIfam" id="TIGR02727">
    <property type="entry name" value="MTHFS_bact"/>
    <property type="match status" value="1"/>
</dbReference>
<name>A0ABV4BE05_9GAMM</name>
<dbReference type="PANTHER" id="PTHR23407">
    <property type="entry name" value="ATPASE INHIBITOR/5-FORMYLTETRAHYDROFOLATE CYCLO-LIGASE"/>
    <property type="match status" value="1"/>
</dbReference>
<dbReference type="RefSeq" id="WP_369666918.1">
    <property type="nucleotide sequence ID" value="NZ_JBDKXB010000009.1"/>
</dbReference>
<evidence type="ECO:0000313" key="6">
    <source>
        <dbReference type="Proteomes" id="UP001564408"/>
    </source>
</evidence>